<reference evidence="2" key="1">
    <citation type="submission" date="2017-09" db="EMBL/GenBank/DDBJ databases">
        <title>Depth-based differentiation of microbial function through sediment-hosted aquifers and enrichment of novel symbionts in the deep terrestrial subsurface.</title>
        <authorList>
            <person name="Probst A.J."/>
            <person name="Ladd B."/>
            <person name="Jarett J.K."/>
            <person name="Geller-Mcgrath D.E."/>
            <person name="Sieber C.M.K."/>
            <person name="Emerson J.B."/>
            <person name="Anantharaman K."/>
            <person name="Thomas B.C."/>
            <person name="Malmstrom R."/>
            <person name="Stieglmeier M."/>
            <person name="Klingl A."/>
            <person name="Woyke T."/>
            <person name="Ryan C.M."/>
            <person name="Banfield J.F."/>
        </authorList>
    </citation>
    <scope>NUCLEOTIDE SEQUENCE [LARGE SCALE GENOMIC DNA]</scope>
</reference>
<protein>
    <submittedName>
        <fullName evidence="1">Uncharacterized protein</fullName>
    </submittedName>
</protein>
<evidence type="ECO:0000313" key="1">
    <source>
        <dbReference type="EMBL" id="PIS41893.1"/>
    </source>
</evidence>
<dbReference type="AlphaFoldDB" id="A0A2H0YVY6"/>
<dbReference type="EMBL" id="PEXV01000023">
    <property type="protein sequence ID" value="PIS41893.1"/>
    <property type="molecule type" value="Genomic_DNA"/>
</dbReference>
<comment type="caution">
    <text evidence="1">The sequence shown here is derived from an EMBL/GenBank/DDBJ whole genome shotgun (WGS) entry which is preliminary data.</text>
</comment>
<accession>A0A2H0YVY6</accession>
<name>A0A2H0YVY6_9BACT</name>
<dbReference type="Proteomes" id="UP000228711">
    <property type="component" value="Unassembled WGS sequence"/>
</dbReference>
<sequence length="429" mass="49259">MEREPFFESSEEDHANEERARAEASVYAGFIRGSVGEDETIQLLQQIEQNENQSVMESLKHLSDHLSVSLESAEKNQWKAELMRALDVIEMQDVDNDSEIRFARSIMAHHLFGLQKKYLGDGKSLSVFTQDVREWLHENSSRVPAIFELPGDVIEGKRQPGFIESVDETLKRYEAIEKTVESLRDKVDGILFGGSMSYGPFFNVRGDRDETGASDLDGIVVLQGDAMPPVDKIFDEQAAEVFSERFAHFQKLRTEADVDVMTQKSKFRDEDFDISIHFFPQDVFKKMTGEQFETAIQNDDVEVLFKDYRPQPFRGNSFDSHNFDGSTFEYDIPDQEKTKVGVVATLPAYRVHENKLYTGVYQNVISPGFDVWYDRDGSVSKEVDFFRNALRARMKTESKTGQAGTFEKSHIRQNLFSPHFIERLSKEEK</sequence>
<proteinExistence type="predicted"/>
<evidence type="ECO:0000313" key="2">
    <source>
        <dbReference type="Proteomes" id="UP000228711"/>
    </source>
</evidence>
<organism evidence="1 2">
    <name type="scientific">Candidatus Kerfeldbacteria bacterium CG08_land_8_20_14_0_20_42_7</name>
    <dbReference type="NCBI Taxonomy" id="2014245"/>
    <lineage>
        <taxon>Bacteria</taxon>
        <taxon>Candidatus Kerfeldiibacteriota</taxon>
    </lineage>
</organism>
<gene>
    <name evidence="1" type="ORF">COT25_00675</name>
</gene>